<dbReference type="PANTHER" id="PTHR12277:SF178">
    <property type="entry name" value="PROTEIN ABHD17C-LIKE"/>
    <property type="match status" value="1"/>
</dbReference>
<dbReference type="SUPFAM" id="SSF53474">
    <property type="entry name" value="alpha/beta-Hydrolases"/>
    <property type="match status" value="1"/>
</dbReference>
<dbReference type="Gene3D" id="3.40.50.1820">
    <property type="entry name" value="alpha/beta hydrolase"/>
    <property type="match status" value="1"/>
</dbReference>
<sequence length="380" mass="43023">MGAAASSIAAKLAFFPPNPSYEIEKDEQTGKLRLTGVTERDKGEVLMLRTKRDNFVCTVYVKNPLASLTVLYSHGNATDIGELFNHFTKLSDQLGVNFMGYDYSGYGRSTGEPSEQATYADIEAAYTCLIETYGVKEEDIILYGQSVGSGPTLDLAIRLPRLRAVILESAILSGLRVIYHMKRTLSFDIYKNIDKIPLVNCPVLVIHGTDDKEVDVSHGRKLWELCKEKYEPLWLEGGNHCGLEFFPEFFRHIKKFISAIEKLPRLQEELEQSIDQSKQPLNTTDHRDKSRLSTDHREKSRPSFGQREKSRPSRDNREKPRTSADRREKSRKSMDRSGKARNSTDQSERGRKSIDRLGDMVKSVALCNVDCLKPAVPPED</sequence>
<dbReference type="Proteomes" id="UP000325577">
    <property type="component" value="Linkage Group LG19"/>
</dbReference>
<evidence type="ECO:0000313" key="3">
    <source>
        <dbReference type="EMBL" id="KAA8532837.1"/>
    </source>
</evidence>
<keyword evidence="4" id="KW-1185">Reference proteome</keyword>
<evidence type="ECO:0000256" key="1">
    <source>
        <dbReference type="SAM" id="MobiDB-lite"/>
    </source>
</evidence>
<evidence type="ECO:0000259" key="2">
    <source>
        <dbReference type="Pfam" id="PF12146"/>
    </source>
</evidence>
<gene>
    <name evidence="3" type="ORF">F0562_033046</name>
</gene>
<feature type="domain" description="Serine aminopeptidase S33" evidence="2">
    <location>
        <begin position="69"/>
        <end position="173"/>
    </location>
</feature>
<proteinExistence type="predicted"/>
<feature type="compositionally biased region" description="Polar residues" evidence="1">
    <location>
        <begin position="273"/>
        <end position="283"/>
    </location>
</feature>
<dbReference type="EMBL" id="CM018042">
    <property type="protein sequence ID" value="KAA8532837.1"/>
    <property type="molecule type" value="Genomic_DNA"/>
</dbReference>
<dbReference type="PANTHER" id="PTHR12277">
    <property type="entry name" value="ALPHA/BETA HYDROLASE DOMAIN-CONTAINING PROTEIN"/>
    <property type="match status" value="1"/>
</dbReference>
<dbReference type="InterPro" id="IPR029058">
    <property type="entry name" value="AB_hydrolase_fold"/>
</dbReference>
<feature type="compositionally biased region" description="Basic and acidic residues" evidence="1">
    <location>
        <begin position="346"/>
        <end position="357"/>
    </location>
</feature>
<feature type="region of interest" description="Disordered" evidence="1">
    <location>
        <begin position="271"/>
        <end position="357"/>
    </location>
</feature>
<name>A0A5J5ATU2_9ASTE</name>
<dbReference type="Pfam" id="PF12146">
    <property type="entry name" value="Hydrolase_4"/>
    <property type="match status" value="1"/>
</dbReference>
<protein>
    <recommendedName>
        <fullName evidence="2">Serine aminopeptidase S33 domain-containing protein</fullName>
    </recommendedName>
</protein>
<dbReference type="AlphaFoldDB" id="A0A5J5ATU2"/>
<dbReference type="InterPro" id="IPR022742">
    <property type="entry name" value="Hydrolase_4"/>
</dbReference>
<accession>A0A5J5ATU2</accession>
<feature type="compositionally biased region" description="Basic and acidic residues" evidence="1">
    <location>
        <begin position="284"/>
        <end position="338"/>
    </location>
</feature>
<organism evidence="3 4">
    <name type="scientific">Nyssa sinensis</name>
    <dbReference type="NCBI Taxonomy" id="561372"/>
    <lineage>
        <taxon>Eukaryota</taxon>
        <taxon>Viridiplantae</taxon>
        <taxon>Streptophyta</taxon>
        <taxon>Embryophyta</taxon>
        <taxon>Tracheophyta</taxon>
        <taxon>Spermatophyta</taxon>
        <taxon>Magnoliopsida</taxon>
        <taxon>eudicotyledons</taxon>
        <taxon>Gunneridae</taxon>
        <taxon>Pentapetalae</taxon>
        <taxon>asterids</taxon>
        <taxon>Cornales</taxon>
        <taxon>Nyssaceae</taxon>
        <taxon>Nyssa</taxon>
    </lineage>
</organism>
<dbReference type="OrthoDB" id="446723at2759"/>
<evidence type="ECO:0000313" key="4">
    <source>
        <dbReference type="Proteomes" id="UP000325577"/>
    </source>
</evidence>
<reference evidence="3 4" key="1">
    <citation type="submission" date="2019-09" db="EMBL/GenBank/DDBJ databases">
        <title>A chromosome-level genome assembly of the Chinese tupelo Nyssa sinensis.</title>
        <authorList>
            <person name="Yang X."/>
            <person name="Kang M."/>
            <person name="Yang Y."/>
            <person name="Xiong H."/>
            <person name="Wang M."/>
            <person name="Zhang Z."/>
            <person name="Wang Z."/>
            <person name="Wu H."/>
            <person name="Ma T."/>
            <person name="Liu J."/>
            <person name="Xi Z."/>
        </authorList>
    </citation>
    <scope>NUCLEOTIDE SEQUENCE [LARGE SCALE GENOMIC DNA]</scope>
    <source>
        <strain evidence="3">J267</strain>
        <tissue evidence="3">Leaf</tissue>
    </source>
</reference>